<dbReference type="OrthoDB" id="430091at2759"/>
<dbReference type="AlphaFoldDB" id="A0A813I2E1"/>
<dbReference type="EMBL" id="CAJNNV010033451">
    <property type="protein sequence ID" value="CAE8643852.1"/>
    <property type="molecule type" value="Genomic_DNA"/>
</dbReference>
<organism evidence="1 3">
    <name type="scientific">Polarella glacialis</name>
    <name type="common">Dinoflagellate</name>
    <dbReference type="NCBI Taxonomy" id="89957"/>
    <lineage>
        <taxon>Eukaryota</taxon>
        <taxon>Sar</taxon>
        <taxon>Alveolata</taxon>
        <taxon>Dinophyceae</taxon>
        <taxon>Suessiales</taxon>
        <taxon>Suessiaceae</taxon>
        <taxon>Polarella</taxon>
    </lineage>
</organism>
<dbReference type="SUPFAM" id="SSF53254">
    <property type="entry name" value="Phosphoglycerate mutase-like"/>
    <property type="match status" value="1"/>
</dbReference>
<dbReference type="CDD" id="cd07067">
    <property type="entry name" value="HP_PGM_like"/>
    <property type="match status" value="1"/>
</dbReference>
<sequence length="250" mass="27361">MPCSVLFLVRHGARFDYANKEEWRRACEQLGIQPADPPLSAIGHAQARAAALALAGEGIEVILSSPYLRTLQTAQPLAHASGLSIKLEDGLSELGHAPDIIEAAARRFGYFPEIDLSYTSLHSVEVSERDEQYPLLYLRKILRLAQQLPQKYAGQTVACFSHAASVAMVAALTDVTLLEAGKFAPCGIFKLVCEEGATVWTIVQHGSDNSAHCKDDASTTYPWGFSDSFQDSDQIEQLWLEAKRLETIGD</sequence>
<keyword evidence="3" id="KW-1185">Reference proteome</keyword>
<dbReference type="InterPro" id="IPR051710">
    <property type="entry name" value="Phosphatase_SH3-domain"/>
</dbReference>
<gene>
    <name evidence="1" type="ORF">PGLA1383_LOCUS58145</name>
    <name evidence="2" type="ORF">PGLA2088_LOCUS18550</name>
</gene>
<dbReference type="InterPro" id="IPR013078">
    <property type="entry name" value="His_Pase_superF_clade-1"/>
</dbReference>
<dbReference type="PANTHER" id="PTHR16469">
    <property type="entry name" value="UBIQUITIN-ASSOCIATED AND SH3 DOMAIN-CONTAINING BA-RELATED"/>
    <property type="match status" value="1"/>
</dbReference>
<dbReference type="Pfam" id="PF00300">
    <property type="entry name" value="His_Phos_1"/>
    <property type="match status" value="1"/>
</dbReference>
<dbReference type="PANTHER" id="PTHR16469:SF27">
    <property type="entry name" value="UBIQUITIN-ASSOCIATED AND SH3 DOMAIN-CONTAINING BA-RELATED"/>
    <property type="match status" value="1"/>
</dbReference>
<dbReference type="Proteomes" id="UP000626109">
    <property type="component" value="Unassembled WGS sequence"/>
</dbReference>
<evidence type="ECO:0000313" key="1">
    <source>
        <dbReference type="EMBL" id="CAE8643852.1"/>
    </source>
</evidence>
<evidence type="ECO:0008006" key="4">
    <source>
        <dbReference type="Google" id="ProtNLM"/>
    </source>
</evidence>
<accession>A0A813I2E1</accession>
<dbReference type="SMART" id="SM00855">
    <property type="entry name" value="PGAM"/>
    <property type="match status" value="1"/>
</dbReference>
<proteinExistence type="predicted"/>
<dbReference type="InterPro" id="IPR029033">
    <property type="entry name" value="His_PPase_superfam"/>
</dbReference>
<dbReference type="OMA" id="YANKEEW"/>
<evidence type="ECO:0000313" key="3">
    <source>
        <dbReference type="Proteomes" id="UP000654075"/>
    </source>
</evidence>
<reference evidence="1" key="1">
    <citation type="submission" date="2021-02" db="EMBL/GenBank/DDBJ databases">
        <authorList>
            <person name="Dougan E. K."/>
            <person name="Rhodes N."/>
            <person name="Thang M."/>
            <person name="Chan C."/>
        </authorList>
    </citation>
    <scope>NUCLEOTIDE SEQUENCE</scope>
</reference>
<name>A0A813I2E1_POLGL</name>
<dbReference type="EMBL" id="CAJNNW010024627">
    <property type="protein sequence ID" value="CAE8673461.1"/>
    <property type="molecule type" value="Genomic_DNA"/>
</dbReference>
<evidence type="ECO:0000313" key="2">
    <source>
        <dbReference type="EMBL" id="CAE8673461.1"/>
    </source>
</evidence>
<dbReference type="Proteomes" id="UP000654075">
    <property type="component" value="Unassembled WGS sequence"/>
</dbReference>
<comment type="caution">
    <text evidence="1">The sequence shown here is derived from an EMBL/GenBank/DDBJ whole genome shotgun (WGS) entry which is preliminary data.</text>
</comment>
<protein>
    <recommendedName>
        <fullName evidence="4">Phosphoglycerate mutase</fullName>
    </recommendedName>
</protein>
<dbReference type="Gene3D" id="3.40.50.1240">
    <property type="entry name" value="Phosphoglycerate mutase-like"/>
    <property type="match status" value="1"/>
</dbReference>